<evidence type="ECO:0000313" key="3">
    <source>
        <dbReference type="Proteomes" id="UP000325375"/>
    </source>
</evidence>
<evidence type="ECO:0000313" key="2">
    <source>
        <dbReference type="EMBL" id="VVO13822.1"/>
    </source>
</evidence>
<dbReference type="Proteomes" id="UP000325375">
    <property type="component" value="Unassembled WGS sequence"/>
</dbReference>
<reference evidence="2 3" key="1">
    <citation type="submission" date="2019-09" db="EMBL/GenBank/DDBJ databases">
        <authorList>
            <person name="Chandra G."/>
            <person name="Truman W A."/>
        </authorList>
    </citation>
    <scope>NUCLEOTIDE SEQUENCE [LARGE SCALE GENOMIC DNA]</scope>
    <source>
        <strain evidence="2">PS718</strain>
    </source>
</reference>
<dbReference type="RefSeq" id="WP_150604050.1">
    <property type="nucleotide sequence ID" value="NZ_CABVHX010000016.1"/>
</dbReference>
<dbReference type="Gene3D" id="3.40.630.30">
    <property type="match status" value="1"/>
</dbReference>
<dbReference type="EMBL" id="CABVHX010000016">
    <property type="protein sequence ID" value="VVO13822.1"/>
    <property type="molecule type" value="Genomic_DNA"/>
</dbReference>
<accession>A0A5E7DZA3</accession>
<dbReference type="SUPFAM" id="SSF55729">
    <property type="entry name" value="Acyl-CoA N-acyltransferases (Nat)"/>
    <property type="match status" value="1"/>
</dbReference>
<evidence type="ECO:0000259" key="1">
    <source>
        <dbReference type="PROSITE" id="PS51186"/>
    </source>
</evidence>
<dbReference type="InterPro" id="IPR000182">
    <property type="entry name" value="GNAT_dom"/>
</dbReference>
<dbReference type="AlphaFoldDB" id="A0A5E7DZA3"/>
<feature type="domain" description="N-acetyltransferase" evidence="1">
    <location>
        <begin position="4"/>
        <end position="144"/>
    </location>
</feature>
<dbReference type="CDD" id="cd04301">
    <property type="entry name" value="NAT_SF"/>
    <property type="match status" value="1"/>
</dbReference>
<sequence length="700" mass="78497">MEYTILKSFDHVSLYIDQVSNIADNNKGAFGFLASSAYDQMASKGQLWVIVNEARELKGYLMFGGTMPSIKVFQIYSCRSVRGHRIGSRLISSLKDFAKEHGYHSIVARVASDLPANEFWSKLGFQVYKQVKGGETTKRIINVRGFVVNDNDLFGSLGNERVGVRPTGPVLKKRIYALDLNLLLDVSKARPGYEQIVKIMQVGFQGGFSICITPEFKAELERQSSHFSDDPVLRMAGAFPELMANTDVQEIAESLRRDIFPSRTAGRKSAQNDESDLRHLAYCISAKIDGFITREKALLRSCNDIKYKYGCSILSPDELITDNGFSRYDKPLNSDFSFSSSTMTDELSAFLSSFSVPGLVSSSLDSASPTKEGANVYEARLDGELFGIYYFQKPVKSSGHALAALYIDESRPQAIAAIDHFLEMALRYKCSFSHRLDLYIGKDQDITAETLTKKGFFKSADHFVKIMSSEFLDRKNWSDFARTVKTFCEFSIPEKLPSKKELQNTGIFISDAFNESQVFSWFDFETAIGPKFILSSDRDCIIVPIREKFANGLIGNVKNQLSLLSSHQQIFLLEKAYFRSPVRESIFTRGGVIAFYVSGIKSIQEIIGFARITFSDVINIDEAAVKFDRQGVLSKKELLDISDGAGRVHVFTFDNFIEFDRRVSFSRAKELGLISNANLVSPERIGVDKLKVLIGEAYND</sequence>
<protein>
    <recommendedName>
        <fullName evidence="1">N-acetyltransferase domain-containing protein</fullName>
    </recommendedName>
</protein>
<dbReference type="InterPro" id="IPR016181">
    <property type="entry name" value="Acyl_CoA_acyltransferase"/>
</dbReference>
<name>A0A5E7DZA3_PSEFL</name>
<gene>
    <name evidence="2" type="ORF">PS718_03649</name>
</gene>
<dbReference type="Pfam" id="PF00583">
    <property type="entry name" value="Acetyltransf_1"/>
    <property type="match status" value="1"/>
</dbReference>
<dbReference type="GO" id="GO:0016747">
    <property type="term" value="F:acyltransferase activity, transferring groups other than amino-acyl groups"/>
    <property type="evidence" value="ECO:0007669"/>
    <property type="project" value="InterPro"/>
</dbReference>
<organism evidence="2 3">
    <name type="scientific">Pseudomonas fluorescens</name>
    <dbReference type="NCBI Taxonomy" id="294"/>
    <lineage>
        <taxon>Bacteria</taxon>
        <taxon>Pseudomonadati</taxon>
        <taxon>Pseudomonadota</taxon>
        <taxon>Gammaproteobacteria</taxon>
        <taxon>Pseudomonadales</taxon>
        <taxon>Pseudomonadaceae</taxon>
        <taxon>Pseudomonas</taxon>
    </lineage>
</organism>
<proteinExistence type="predicted"/>
<dbReference type="PROSITE" id="PS51186">
    <property type="entry name" value="GNAT"/>
    <property type="match status" value="1"/>
</dbReference>